<dbReference type="InterPro" id="IPR036339">
    <property type="entry name" value="PUB-like_dom_sf"/>
</dbReference>
<organism evidence="3 4">
    <name type="scientific">Euplotes crassus</name>
    <dbReference type="NCBI Taxonomy" id="5936"/>
    <lineage>
        <taxon>Eukaryota</taxon>
        <taxon>Sar</taxon>
        <taxon>Alveolata</taxon>
        <taxon>Ciliophora</taxon>
        <taxon>Intramacronucleata</taxon>
        <taxon>Spirotrichea</taxon>
        <taxon>Hypotrichia</taxon>
        <taxon>Euplotida</taxon>
        <taxon>Euplotidae</taxon>
        <taxon>Moneuplotes</taxon>
    </lineage>
</organism>
<evidence type="ECO:0000313" key="3">
    <source>
        <dbReference type="EMBL" id="CAI2379834.1"/>
    </source>
</evidence>
<keyword evidence="4" id="KW-1185">Reference proteome</keyword>
<reference evidence="3" key="1">
    <citation type="submission" date="2023-07" db="EMBL/GenBank/DDBJ databases">
        <authorList>
            <consortium name="AG Swart"/>
            <person name="Singh M."/>
            <person name="Singh A."/>
            <person name="Seah K."/>
            <person name="Emmerich C."/>
        </authorList>
    </citation>
    <scope>NUCLEOTIDE SEQUENCE</scope>
    <source>
        <strain evidence="3">DP1</strain>
    </source>
</reference>
<dbReference type="Pfam" id="PF09409">
    <property type="entry name" value="PUB"/>
    <property type="match status" value="1"/>
</dbReference>
<comment type="caution">
    <text evidence="3">The sequence shown here is derived from an EMBL/GenBank/DDBJ whole genome shotgun (WGS) entry which is preliminary data.</text>
</comment>
<dbReference type="SMART" id="SM00580">
    <property type="entry name" value="PUG"/>
    <property type="match status" value="1"/>
</dbReference>
<feature type="region of interest" description="Disordered" evidence="1">
    <location>
        <begin position="138"/>
        <end position="167"/>
    </location>
</feature>
<dbReference type="AlphaFoldDB" id="A0AAD2D3M8"/>
<sequence>MESSDDKVGCVQSILVVLEGLNDDSSIITGLEILIKLIKNILKSPHEEKFRNIKKTNKAISTKLLSLSGIEDLILALGYKDDNDEFYVFDIDKYSDLYKLKRAIQEFHDEKRKKYMTPEELEKFEILQEQKRKFYEDNKKKAKARKDLENGMKFDREEKNQEEIKSSKANHLNFGANVVKFQPPAPASRCG</sequence>
<evidence type="ECO:0000256" key="1">
    <source>
        <dbReference type="SAM" id="MobiDB-lite"/>
    </source>
</evidence>
<dbReference type="CDD" id="cd09212">
    <property type="entry name" value="PUB"/>
    <property type="match status" value="1"/>
</dbReference>
<accession>A0AAD2D3M8</accession>
<dbReference type="GO" id="GO:0005737">
    <property type="term" value="C:cytoplasm"/>
    <property type="evidence" value="ECO:0007669"/>
    <property type="project" value="TreeGrafter"/>
</dbReference>
<proteinExistence type="predicted"/>
<dbReference type="EMBL" id="CAMPGE010021707">
    <property type="protein sequence ID" value="CAI2379834.1"/>
    <property type="molecule type" value="Genomic_DNA"/>
</dbReference>
<dbReference type="SUPFAM" id="SSF143503">
    <property type="entry name" value="PUG domain-like"/>
    <property type="match status" value="1"/>
</dbReference>
<dbReference type="PANTHER" id="PTHR23153">
    <property type="entry name" value="UBX-RELATED"/>
    <property type="match status" value="1"/>
</dbReference>
<dbReference type="Gene3D" id="1.20.58.2190">
    <property type="match status" value="1"/>
</dbReference>
<evidence type="ECO:0000259" key="2">
    <source>
        <dbReference type="Pfam" id="PF09409"/>
    </source>
</evidence>
<feature type="compositionally biased region" description="Basic and acidic residues" evidence="1">
    <location>
        <begin position="138"/>
        <end position="166"/>
    </location>
</feature>
<gene>
    <name evidence="3" type="ORF">ECRASSUSDP1_LOCUS21254</name>
</gene>
<dbReference type="PANTHER" id="PTHR23153:SF38">
    <property type="entry name" value="UBX DOMAIN-CONTAINING PROTEIN 6"/>
    <property type="match status" value="1"/>
</dbReference>
<protein>
    <recommendedName>
        <fullName evidence="2">PUB domain-containing protein</fullName>
    </recommendedName>
</protein>
<name>A0AAD2D3M8_EUPCR</name>
<dbReference type="InterPro" id="IPR018997">
    <property type="entry name" value="PUB_domain"/>
</dbReference>
<feature type="domain" description="PUB" evidence="2">
    <location>
        <begin position="27"/>
        <end position="101"/>
    </location>
</feature>
<evidence type="ECO:0000313" key="4">
    <source>
        <dbReference type="Proteomes" id="UP001295684"/>
    </source>
</evidence>
<dbReference type="Proteomes" id="UP001295684">
    <property type="component" value="Unassembled WGS sequence"/>
</dbReference>